<dbReference type="EMBL" id="JBBMFA010000092">
    <property type="protein sequence ID" value="MEQ2520548.1"/>
    <property type="molecule type" value="Genomic_DNA"/>
</dbReference>
<dbReference type="InterPro" id="IPR023367">
    <property type="entry name" value="Peptidase_M42_dom2"/>
</dbReference>
<dbReference type="PANTHER" id="PTHR32481:SF0">
    <property type="entry name" value="AMINOPEPTIDASE YPDE-RELATED"/>
    <property type="match status" value="1"/>
</dbReference>
<keyword evidence="8" id="KW-1185">Reference proteome</keyword>
<dbReference type="InterPro" id="IPR051464">
    <property type="entry name" value="Peptidase_M42_aminopept"/>
</dbReference>
<dbReference type="RefSeq" id="WP_349216064.1">
    <property type="nucleotide sequence ID" value="NZ_JBBMFA010000092.1"/>
</dbReference>
<evidence type="ECO:0000256" key="1">
    <source>
        <dbReference type="ARBA" id="ARBA00006272"/>
    </source>
</evidence>
<dbReference type="SUPFAM" id="SSF53187">
    <property type="entry name" value="Zn-dependent exopeptidases"/>
    <property type="match status" value="1"/>
</dbReference>
<dbReference type="SUPFAM" id="SSF101821">
    <property type="entry name" value="Aminopeptidase/glucanase lid domain"/>
    <property type="match status" value="1"/>
</dbReference>
<comment type="similarity">
    <text evidence="1 6">Belongs to the peptidase M42 family.</text>
</comment>
<dbReference type="Pfam" id="PF05343">
    <property type="entry name" value="Peptidase_M42"/>
    <property type="match status" value="1"/>
</dbReference>
<dbReference type="PANTHER" id="PTHR32481">
    <property type="entry name" value="AMINOPEPTIDASE"/>
    <property type="match status" value="1"/>
</dbReference>
<reference evidence="7 8" key="1">
    <citation type="submission" date="2024-03" db="EMBL/GenBank/DDBJ databases">
        <title>Human intestinal bacterial collection.</title>
        <authorList>
            <person name="Pauvert C."/>
            <person name="Hitch T.C.A."/>
            <person name="Clavel T."/>
        </authorList>
    </citation>
    <scope>NUCLEOTIDE SEQUENCE [LARGE SCALE GENOMIC DNA]</scope>
    <source>
        <strain evidence="7 8">CLA-JM-H11</strain>
    </source>
</reference>
<comment type="caution">
    <text evidence="7">The sequence shown here is derived from an EMBL/GenBank/DDBJ whole genome shotgun (WGS) entry which is preliminary data.</text>
</comment>
<evidence type="ECO:0000256" key="5">
    <source>
        <dbReference type="ARBA" id="ARBA00022801"/>
    </source>
</evidence>
<evidence type="ECO:0000313" key="8">
    <source>
        <dbReference type="Proteomes" id="UP001477672"/>
    </source>
</evidence>
<name>A0ABV1GFF4_9FIRM</name>
<dbReference type="InterPro" id="IPR008007">
    <property type="entry name" value="Peptidase_M42"/>
</dbReference>
<keyword evidence="2" id="KW-0031">Aminopeptidase</keyword>
<organism evidence="7 8">
    <name type="scientific">Ruthenibacterium intestinale</name>
    <dbReference type="NCBI Taxonomy" id="3133163"/>
    <lineage>
        <taxon>Bacteria</taxon>
        <taxon>Bacillati</taxon>
        <taxon>Bacillota</taxon>
        <taxon>Clostridia</taxon>
        <taxon>Eubacteriales</taxon>
        <taxon>Oscillospiraceae</taxon>
        <taxon>Ruthenibacterium</taxon>
    </lineage>
</organism>
<dbReference type="Gene3D" id="3.40.630.10">
    <property type="entry name" value="Zn peptidases"/>
    <property type="match status" value="1"/>
</dbReference>
<dbReference type="Proteomes" id="UP001477672">
    <property type="component" value="Unassembled WGS sequence"/>
</dbReference>
<accession>A0ABV1GFF4</accession>
<evidence type="ECO:0000313" key="7">
    <source>
        <dbReference type="EMBL" id="MEQ2520548.1"/>
    </source>
</evidence>
<keyword evidence="5" id="KW-0378">Hydrolase</keyword>
<evidence type="ECO:0000256" key="6">
    <source>
        <dbReference type="PIRNR" id="PIRNR001123"/>
    </source>
</evidence>
<evidence type="ECO:0000256" key="3">
    <source>
        <dbReference type="ARBA" id="ARBA00022670"/>
    </source>
</evidence>
<evidence type="ECO:0000256" key="4">
    <source>
        <dbReference type="ARBA" id="ARBA00022723"/>
    </source>
</evidence>
<protein>
    <submittedName>
        <fullName evidence="7">M20/M25/M40 family metallo-hydrolase</fullName>
    </submittedName>
</protein>
<keyword evidence="4" id="KW-0479">Metal-binding</keyword>
<sequence length="356" mass="37792">MPNLKYCEKISNAFGPSGHEHEVADTISELLNGFSVKRDGMQNVYAALPQNNGRPLVMLDAHLDEVGFMIQSVLSNGLLKLVPLGGWVEHNIPAHLFVIRNNRGELVRAVSTSKPPHFMTNAEKSAGLSLDDIFLDAGVCSAADAAELGLEPGLVAVPDVQFSYSEKTGLMLGKAFDCRLGCAGLVDAMERLKDEPLQVDVAAAFSTQEEVGLRGAKITAEHLRPRLAICLEGTPADDTFTPADQAQGALKKGVQIRYRDASMVAHPGLIAFARQIAQKAGIPHQMAVRTGGGTNGGSIHLAAGGILTLVLGIPVRYAHTHYGYAAACDMDAAVNLACAILQSLTPEIVEQLNPSL</sequence>
<evidence type="ECO:0000256" key="2">
    <source>
        <dbReference type="ARBA" id="ARBA00022438"/>
    </source>
</evidence>
<keyword evidence="3" id="KW-0645">Protease</keyword>
<dbReference type="PIRSF" id="PIRSF001123">
    <property type="entry name" value="PepA_GA"/>
    <property type="match status" value="1"/>
</dbReference>
<proteinExistence type="inferred from homology"/>
<gene>
    <name evidence="7" type="ORF">WMO24_08910</name>
</gene>
<dbReference type="Gene3D" id="2.40.30.40">
    <property type="entry name" value="Peptidase M42, domain 2"/>
    <property type="match status" value="1"/>
</dbReference>